<organism evidence="1 2">
    <name type="scientific">Formosa sediminum</name>
    <dbReference type="NCBI Taxonomy" id="2594004"/>
    <lineage>
        <taxon>Bacteria</taxon>
        <taxon>Pseudomonadati</taxon>
        <taxon>Bacteroidota</taxon>
        <taxon>Flavobacteriia</taxon>
        <taxon>Flavobacteriales</taxon>
        <taxon>Flavobacteriaceae</taxon>
        <taxon>Formosa</taxon>
    </lineage>
</organism>
<dbReference type="AlphaFoldDB" id="A0A516GUR0"/>
<keyword evidence="2" id="KW-1185">Reference proteome</keyword>
<accession>A0A516GUR0</accession>
<proteinExistence type="predicted"/>
<dbReference type="EMBL" id="CP041637">
    <property type="protein sequence ID" value="QDO95259.1"/>
    <property type="molecule type" value="Genomic_DNA"/>
</dbReference>
<protein>
    <submittedName>
        <fullName evidence="1">Uncharacterized protein</fullName>
    </submittedName>
</protein>
<dbReference type="OrthoDB" id="1442826at2"/>
<evidence type="ECO:0000313" key="1">
    <source>
        <dbReference type="EMBL" id="QDO95259.1"/>
    </source>
</evidence>
<gene>
    <name evidence="1" type="ORF">FNB79_15180</name>
</gene>
<evidence type="ECO:0000313" key="2">
    <source>
        <dbReference type="Proteomes" id="UP000319209"/>
    </source>
</evidence>
<name>A0A516GUR0_9FLAO</name>
<dbReference type="RefSeq" id="WP_143382167.1">
    <property type="nucleotide sequence ID" value="NZ_CP041637.1"/>
</dbReference>
<sequence>MNYIRLLNTAFELFYSDTRLNPTHISLYMALFQEWNSNRFMEEFYVNRRDLMNASKIGSKSTYHRCVSELNLWGYLTYFPSHNPYKGSRIKMTILNTNDLPDLGQYNPVLEQLAEQYHPKNEPPTGHNPPIHVPVVYQHRPTSGQALVPTINNTKQVNTIKQPKGWQEVKLFFFEKDFNADEGKKFFEYYQNRDWKTSNGNDIRDWRAIAINWMDRTELFDPGQLKNKKEVKPKFKDHLKTNKNKNYDQPL</sequence>
<dbReference type="KEGG" id="fop:FNB79_15180"/>
<reference evidence="1 2" key="1">
    <citation type="submission" date="2019-07" db="EMBL/GenBank/DDBJ databases">
        <title>Genome sequencing for Formosa sp. PS13.</title>
        <authorList>
            <person name="Park S.-J."/>
        </authorList>
    </citation>
    <scope>NUCLEOTIDE SEQUENCE [LARGE SCALE GENOMIC DNA]</scope>
    <source>
        <strain evidence="1 2">PS13</strain>
    </source>
</reference>
<dbReference type="Proteomes" id="UP000319209">
    <property type="component" value="Chromosome"/>
</dbReference>